<gene>
    <name evidence="4" type="ORF">A6J77_005050</name>
</gene>
<proteinExistence type="predicted"/>
<evidence type="ECO:0000256" key="2">
    <source>
        <dbReference type="SAM" id="Phobius"/>
    </source>
</evidence>
<feature type="domain" description="MapZ extracellular" evidence="3">
    <location>
        <begin position="36"/>
        <end position="122"/>
    </location>
</feature>
<feature type="compositionally biased region" description="Low complexity" evidence="1">
    <location>
        <begin position="382"/>
        <end position="439"/>
    </location>
</feature>
<organism evidence="4 5">
    <name type="scientific">Aerococcus viridans</name>
    <dbReference type="NCBI Taxonomy" id="1377"/>
    <lineage>
        <taxon>Bacteria</taxon>
        <taxon>Bacillati</taxon>
        <taxon>Bacillota</taxon>
        <taxon>Bacilli</taxon>
        <taxon>Lactobacillales</taxon>
        <taxon>Aerococcaceae</taxon>
        <taxon>Aerococcus</taxon>
    </lineage>
</organism>
<feature type="compositionally biased region" description="Polar residues" evidence="1">
    <location>
        <begin position="307"/>
        <end position="316"/>
    </location>
</feature>
<evidence type="ECO:0000313" key="5">
    <source>
        <dbReference type="Proteomes" id="UP000192813"/>
    </source>
</evidence>
<keyword evidence="2" id="KW-0812">Transmembrane</keyword>
<keyword evidence="2" id="KW-0472">Membrane</keyword>
<evidence type="ECO:0000256" key="1">
    <source>
        <dbReference type="SAM" id="MobiDB-lite"/>
    </source>
</evidence>
<dbReference type="Proteomes" id="UP000192813">
    <property type="component" value="Unassembled WGS sequence"/>
</dbReference>
<reference evidence="5" key="1">
    <citation type="submission" date="2017-12" db="EMBL/GenBank/DDBJ databases">
        <title>FDA dAtabase for Regulatory Grade micrObial Sequences (FDA-ARGOS): Supporting development and validation of Infectious Disease Dx tests.</title>
        <authorList>
            <person name="Hoffmann M."/>
            <person name="Allard M."/>
            <person name="Evans P."/>
            <person name="Brown E."/>
            <person name="Tallon L."/>
            <person name="Sadzewicz L."/>
            <person name="Sengamalay N."/>
            <person name="Ott S."/>
            <person name="Godinez A."/>
            <person name="Nagaraj S."/>
            <person name="Vavikolanu K."/>
            <person name="Aluvathingal J."/>
            <person name="Nadendla S."/>
            <person name="Sichtig H."/>
        </authorList>
    </citation>
    <scope>NUCLEOTIDE SEQUENCE [LARGE SCALE GENOMIC DNA]</scope>
    <source>
        <strain evidence="5">FDAARGOS_249</strain>
    </source>
</reference>
<dbReference type="EMBL" id="NBTM02000001">
    <property type="protein sequence ID" value="PNL91617.1"/>
    <property type="molecule type" value="Genomic_DNA"/>
</dbReference>
<dbReference type="RefSeq" id="WP_083068732.1">
    <property type="nucleotide sequence ID" value="NZ_JALXKY010000014.1"/>
</dbReference>
<evidence type="ECO:0000259" key="3">
    <source>
        <dbReference type="Pfam" id="PF18041"/>
    </source>
</evidence>
<dbReference type="InterPro" id="IPR041295">
    <property type="entry name" value="MapZ_EC1"/>
</dbReference>
<feature type="compositionally biased region" description="Low complexity" evidence="1">
    <location>
        <begin position="319"/>
        <end position="374"/>
    </location>
</feature>
<sequence length="514" mass="54861">MRKRFFKDNRQIAYVLSGVVICLTAFFIIRAFINTNRTSAEEKTEAVASAVNALYFDNSYTFLKADIQQDEISSLTKEVNSLRDSADKDIIVDRIHSVQQRFDLQSQLNDLFDKEHCGDGEAVINGATIKEYVLVDEEVTIDELDLLRDNHSSQLNHEDDGFYNTATTLIDEAENQVNIIEGYKNDLLAIEEDSSLTYDKLEDKLTTITKRVNKIENPCLQDKLLEMIAASDEEATQTIFNRLIEEAEAASKSDEELAQIRKEGQVAIKASKSRIADLQAKREEIMASNDASATLTLRRTSERPSFAVNTNVTSGVLASKQSEQSTSRTSSRGNGSSSSSRVSVSSSSRVVASSSDTNSSISSSDVESTPSGDSSTDDSSSEEIPSSASSSSSDTSSASSSSSSVASASDSSSASTSSSSDSASTSTSSDSSSSSASESSSDDSDIEDGATSDSSQMNESSSSSSDGSVIEDSATSSSSQQQSAVESDTTERPRSSVASDSVTESSPIPYGSPE</sequence>
<feature type="compositionally biased region" description="Low complexity" evidence="1">
    <location>
        <begin position="495"/>
        <end position="506"/>
    </location>
</feature>
<accession>A0A2J9PMT3</accession>
<evidence type="ECO:0000313" key="4">
    <source>
        <dbReference type="EMBL" id="PNL91617.1"/>
    </source>
</evidence>
<keyword evidence="2" id="KW-1133">Transmembrane helix</keyword>
<feature type="compositionally biased region" description="Low complexity" evidence="1">
    <location>
        <begin position="452"/>
        <end position="483"/>
    </location>
</feature>
<feature type="transmembrane region" description="Helical" evidence="2">
    <location>
        <begin position="12"/>
        <end position="33"/>
    </location>
</feature>
<dbReference type="Pfam" id="PF18041">
    <property type="entry name" value="MapZ_EC1"/>
    <property type="match status" value="1"/>
</dbReference>
<name>A0A2J9PMT3_9LACT</name>
<feature type="region of interest" description="Disordered" evidence="1">
    <location>
        <begin position="306"/>
        <end position="514"/>
    </location>
</feature>
<dbReference type="AlphaFoldDB" id="A0A2J9PMT3"/>
<comment type="caution">
    <text evidence="4">The sequence shown here is derived from an EMBL/GenBank/DDBJ whole genome shotgun (WGS) entry which is preliminary data.</text>
</comment>
<protein>
    <recommendedName>
        <fullName evidence="3">MapZ extracellular domain-containing protein</fullName>
    </recommendedName>
</protein>
<feature type="compositionally biased region" description="Acidic residues" evidence="1">
    <location>
        <begin position="440"/>
        <end position="450"/>
    </location>
</feature>